<evidence type="ECO:0000256" key="7">
    <source>
        <dbReference type="SAM" id="SignalP"/>
    </source>
</evidence>
<keyword evidence="3 6" id="KW-1015">Disulfide bond</keyword>
<proteinExistence type="predicted"/>
<dbReference type="InterPro" id="IPR002049">
    <property type="entry name" value="LE_dom"/>
</dbReference>
<dbReference type="CDD" id="cd00055">
    <property type="entry name" value="EGF_Lam"/>
    <property type="match status" value="6"/>
</dbReference>
<keyword evidence="2" id="KW-0677">Repeat</keyword>
<dbReference type="Gene3D" id="2.60.120.260">
    <property type="entry name" value="Galactose-binding domain-like"/>
    <property type="match status" value="1"/>
</dbReference>
<dbReference type="SMART" id="SM00180">
    <property type="entry name" value="EGF_Lam"/>
    <property type="match status" value="6"/>
</dbReference>
<keyword evidence="11" id="KW-1185">Reference proteome</keyword>
<dbReference type="Pfam" id="PF24973">
    <property type="entry name" value="EGF_LMN_ATRN"/>
    <property type="match status" value="1"/>
</dbReference>
<dbReference type="Pfam" id="PF00055">
    <property type="entry name" value="Laminin_N"/>
    <property type="match status" value="1"/>
</dbReference>
<feature type="domain" description="Laminin EGF-like" evidence="8">
    <location>
        <begin position="503"/>
        <end position="555"/>
    </location>
</feature>
<comment type="caution">
    <text evidence="10">The sequence shown here is derived from an EMBL/GenBank/DDBJ whole genome shotgun (WGS) entry which is preliminary data.</text>
</comment>
<protein>
    <submittedName>
        <fullName evidence="10">Laminin subunit beta-1</fullName>
    </submittedName>
</protein>
<dbReference type="SUPFAM" id="SSF57196">
    <property type="entry name" value="EGF/Laminin"/>
    <property type="match status" value="3"/>
</dbReference>
<dbReference type="Pfam" id="PF00053">
    <property type="entry name" value="EGF_laminin"/>
    <property type="match status" value="6"/>
</dbReference>
<dbReference type="PROSITE" id="PS50027">
    <property type="entry name" value="EGF_LAM_2"/>
    <property type="match status" value="3"/>
</dbReference>
<evidence type="ECO:0000256" key="6">
    <source>
        <dbReference type="PROSITE-ProRule" id="PRU00460"/>
    </source>
</evidence>
<evidence type="ECO:0000256" key="2">
    <source>
        <dbReference type="ARBA" id="ARBA00022737"/>
    </source>
</evidence>
<dbReference type="SMART" id="SM00136">
    <property type="entry name" value="LamNT"/>
    <property type="match status" value="1"/>
</dbReference>
<name>A0AA35SKB5_GEOBA</name>
<feature type="chain" id="PRO_5041452740" evidence="7">
    <location>
        <begin position="32"/>
        <end position="1500"/>
    </location>
</feature>
<keyword evidence="4" id="KW-0325">Glycoprotein</keyword>
<sequence length="1500" mass="163991">MPPLVVGELRRVPSLLAAALLLLTALGTGSAQNGVLVIGDLARGRTFTASSTCGLTGPQTFCSLEHTNTTALDTNGSVECFTCDSSDPEISHPARFLSDSPTAGTWWQSETGIEDVTLELQLEALFSFSEVIVTFRSPRPASLVVERSRDFGATYEPYRFYSNDCEGDFGMPDRSGVVTSADEVICTSQYSGIEPLTNGEITYRAVPPSLGDTDYNSPVVINQTTLTNLRIRFLRLNVLPGDDLSDPITALSYQYAIYSIAVKGSCFCNGHSLTCTRHQNITQSEPEMSSSTLPDTRFTQNASVLGTRMDHTAIAVFLCSTTDPGSQPTDLERLWTPPDTVRSASVMDGPRAVISTPRLPWRRGAVGACVTTARGAPRGGCATSVRWAFYRNISAELSDPDLCIPCDCSVFGSRSSICNTTTGQCDCSEGFAELTCDACAPSLFLPDPDSGCVPCDCNERGSNSSVCLGEDGQCPCKPGVRGRRCDECRPDHFIFSPEGCTPCDCDPRGSVRDDGVCDGESGECDCVEGVEGKRCDRCPGASLGPDRNMVRPCTDCFCNGYSQSCSPADGWYQANVVTGFDRGGIATEGFRSDGDVFADRRTSFNQLLSLNLSIPNMAPDDRCHVFVEVVGRSSRYRQIALVAELPPPSNQPQLLELPLVPGNRLLVDLWFWKRLASQRDIRQILANIHRFRLKVVFEPGTSPLTVRLCGVSLGYATTSLSDPFVTVPPKPVNYVENCSCPLNRRGPRCENCAPGYTTDPSFGGEFARCVRCFCNFHSASCDPLSGECFDCSDNTEGPDCESCRAGYFRESGLRTDPCMECECSEAGTEGGACRAVADVCPCQQGYSGRRCDECSDGYWSPTTGQCILCECDPEGSLGQSCNQATGVCSCLPRVAGGKCTHCESNSTDLFPSCEPCDECTGQWQARINPLRAEVESALELARVTSMTPGPEGVPLLVVLLNLLGEVREVLDDTRIDPELARNVTKLHERLCELTNQTQGLFERIAAVDDEIARLDGETESVQNETSRLVLLLAELRNDFEDISGRFGNISISEIDFESYLSIAERAEERSTIADRLISHNVTTLVSLSESLIEDYGSDLNESRLIERQEENIRVLTAITQRIDEYESFLVLANAQLCGAALNGSGDDGTCGECGGVECDTCGGNPQCNGLVTMAAESLVVSRQALEVAEELRNQTRGRVTLLRILFTEISVVMNETLDAEAAAREVQASAERLFQEVTGLHDDLRRRLEEERIHPDIIEEVERETLSLSLPVTQEEVRIMLMLKEEFLEILVAINSTVDMIFSRFGVNSTDLQRRAETALERAENVNVFAEQLEANTNTALDQTNSSLLSARRWLGNLTQRLGALESQLARNLAALSAARGLTDEAENASAAVDLSSQELEESFAQLRNATDEKVRMSQEQLQEAESYRERTAALIERTSQQLLLEENLERRERDLLAEQEFIRGDVQRLSLQLEELNELIQVHIARNTACLDAGSLQKR</sequence>
<dbReference type="PROSITE" id="PS51117">
    <property type="entry name" value="LAMININ_NTER"/>
    <property type="match status" value="1"/>
</dbReference>
<evidence type="ECO:0000256" key="3">
    <source>
        <dbReference type="ARBA" id="ARBA00023157"/>
    </source>
</evidence>
<dbReference type="InterPro" id="IPR056863">
    <property type="entry name" value="LMN_ATRN_NET-like_EGF"/>
</dbReference>
<feature type="disulfide bond" evidence="6">
    <location>
        <begin position="427"/>
        <end position="436"/>
    </location>
</feature>
<dbReference type="FunFam" id="2.10.25.10:FF:000074">
    <property type="entry name" value="Laminin subunit alpha"/>
    <property type="match status" value="1"/>
</dbReference>
<dbReference type="FunFam" id="2.10.25.10:FF:000188">
    <property type="entry name" value="Laminin subunit gamma 2"/>
    <property type="match status" value="1"/>
</dbReference>
<dbReference type="GO" id="GO:0005604">
    <property type="term" value="C:basement membrane"/>
    <property type="evidence" value="ECO:0007669"/>
    <property type="project" value="UniProtKB-ARBA"/>
</dbReference>
<evidence type="ECO:0000259" key="9">
    <source>
        <dbReference type="PROSITE" id="PS51117"/>
    </source>
</evidence>
<keyword evidence="1 7" id="KW-0732">Signal</keyword>
<organism evidence="10 11">
    <name type="scientific">Geodia barretti</name>
    <name type="common">Barrett's horny sponge</name>
    <dbReference type="NCBI Taxonomy" id="519541"/>
    <lineage>
        <taxon>Eukaryota</taxon>
        <taxon>Metazoa</taxon>
        <taxon>Porifera</taxon>
        <taxon>Demospongiae</taxon>
        <taxon>Heteroscleromorpha</taxon>
        <taxon>Tetractinellida</taxon>
        <taxon>Astrophorina</taxon>
        <taxon>Geodiidae</taxon>
        <taxon>Geodia</taxon>
    </lineage>
</organism>
<dbReference type="PANTHER" id="PTHR10574:SF375">
    <property type="entry name" value="LAMININ SUBUNIT BETA-1"/>
    <property type="match status" value="1"/>
</dbReference>
<keyword evidence="5 6" id="KW-0424">Laminin EGF-like domain</keyword>
<evidence type="ECO:0000256" key="1">
    <source>
        <dbReference type="ARBA" id="ARBA00022729"/>
    </source>
</evidence>
<dbReference type="PRINTS" id="PR00011">
    <property type="entry name" value="EGFLAMININ"/>
</dbReference>
<evidence type="ECO:0000256" key="4">
    <source>
        <dbReference type="ARBA" id="ARBA00023180"/>
    </source>
</evidence>
<dbReference type="GO" id="GO:0009888">
    <property type="term" value="P:tissue development"/>
    <property type="evidence" value="ECO:0007669"/>
    <property type="project" value="TreeGrafter"/>
</dbReference>
<dbReference type="PROSITE" id="PS01248">
    <property type="entry name" value="EGF_LAM_1"/>
    <property type="match status" value="3"/>
</dbReference>
<dbReference type="InterPro" id="IPR008211">
    <property type="entry name" value="Laminin_N"/>
</dbReference>
<feature type="disulfide bond" evidence="6">
    <location>
        <begin position="408"/>
        <end position="425"/>
    </location>
</feature>
<feature type="domain" description="Laminin EGF-like" evidence="8">
    <location>
        <begin position="455"/>
        <end position="502"/>
    </location>
</feature>
<feature type="disulfide bond" evidence="6">
    <location>
        <begin position="476"/>
        <end position="485"/>
    </location>
</feature>
<feature type="disulfide bond" evidence="6">
    <location>
        <begin position="455"/>
        <end position="467"/>
    </location>
</feature>
<accession>A0AA35SKB5</accession>
<feature type="disulfide bond" evidence="6">
    <location>
        <begin position="457"/>
        <end position="474"/>
    </location>
</feature>
<dbReference type="Proteomes" id="UP001174909">
    <property type="component" value="Unassembled WGS sequence"/>
</dbReference>
<reference evidence="10" key="1">
    <citation type="submission" date="2023-03" db="EMBL/GenBank/DDBJ databases">
        <authorList>
            <person name="Steffen K."/>
            <person name="Cardenas P."/>
        </authorList>
    </citation>
    <scope>NUCLEOTIDE SEQUENCE</scope>
</reference>
<feature type="signal peptide" evidence="7">
    <location>
        <begin position="1"/>
        <end position="31"/>
    </location>
</feature>
<evidence type="ECO:0000256" key="5">
    <source>
        <dbReference type="ARBA" id="ARBA00023292"/>
    </source>
</evidence>
<feature type="domain" description="Laminin N-terminal" evidence="9">
    <location>
        <begin position="30"/>
        <end position="265"/>
    </location>
</feature>
<evidence type="ECO:0000259" key="8">
    <source>
        <dbReference type="PROSITE" id="PS50027"/>
    </source>
</evidence>
<dbReference type="Gene3D" id="2.10.25.10">
    <property type="entry name" value="Laminin"/>
    <property type="match status" value="6"/>
</dbReference>
<evidence type="ECO:0000313" key="11">
    <source>
        <dbReference type="Proteomes" id="UP001174909"/>
    </source>
</evidence>
<dbReference type="PANTHER" id="PTHR10574">
    <property type="entry name" value="NETRIN/LAMININ-RELATED"/>
    <property type="match status" value="1"/>
</dbReference>
<gene>
    <name evidence="10" type="ORF">GBAR_LOCUS17966</name>
</gene>
<evidence type="ECO:0000313" key="10">
    <source>
        <dbReference type="EMBL" id="CAI8031670.1"/>
    </source>
</evidence>
<dbReference type="EMBL" id="CASHTH010002554">
    <property type="protein sequence ID" value="CAI8031670.1"/>
    <property type="molecule type" value="Genomic_DNA"/>
</dbReference>
<dbReference type="InterPro" id="IPR050440">
    <property type="entry name" value="Laminin/Netrin_ECM"/>
</dbReference>
<comment type="caution">
    <text evidence="6">Lacks conserved residue(s) required for the propagation of feature annotation.</text>
</comment>
<feature type="disulfide bond" evidence="6">
    <location>
        <begin position="406"/>
        <end position="418"/>
    </location>
</feature>
<feature type="domain" description="Laminin EGF-like" evidence="8">
    <location>
        <begin position="406"/>
        <end position="454"/>
    </location>
</feature>
<feature type="disulfide bond" evidence="6">
    <location>
        <begin position="526"/>
        <end position="535"/>
    </location>
</feature>